<organism evidence="2 3">
    <name type="scientific">Mobiluncus curtisii (strain ATCC 43063 / DSM 2711 / V125)</name>
    <name type="common">Falcivibrio vaginalis</name>
    <dbReference type="NCBI Taxonomy" id="548479"/>
    <lineage>
        <taxon>Bacteria</taxon>
        <taxon>Bacillati</taxon>
        <taxon>Actinomycetota</taxon>
        <taxon>Actinomycetes</taxon>
        <taxon>Actinomycetales</taxon>
        <taxon>Actinomycetaceae</taxon>
        <taxon>Mobiluncus</taxon>
    </lineage>
</organism>
<dbReference type="STRING" id="548479.HMPREF0573_11275"/>
<reference evidence="3" key="1">
    <citation type="submission" date="2010-03" db="EMBL/GenBank/DDBJ databases">
        <title>Complete sequence of Mobiluncus curtisii ATCC 43063.</title>
        <authorList>
            <person name="Muzny D."/>
            <person name="Qin X."/>
            <person name="Deng J."/>
            <person name="Jiang H."/>
            <person name="Liu Y."/>
            <person name="Qu J."/>
            <person name="Song X.-Z."/>
            <person name="Zhang L."/>
            <person name="Thornton R."/>
            <person name="Coyle M."/>
            <person name="Francisco L."/>
            <person name="Jackson L."/>
            <person name="Javaid M."/>
            <person name="Korchina V."/>
            <person name="Kovar C."/>
            <person name="Mata R."/>
            <person name="Mathew T."/>
            <person name="Ngo R."/>
            <person name="Nguyen L."/>
            <person name="Nguyen N."/>
            <person name="Okwuonu G."/>
            <person name="Ongeri F."/>
            <person name="Pham C."/>
            <person name="Simmons D."/>
            <person name="Wilczek-Boney K."/>
            <person name="Hale W."/>
            <person name="Jakkamsetti A."/>
            <person name="Pham P."/>
            <person name="Ruth R."/>
            <person name="San Lucas F."/>
            <person name="Warren J."/>
            <person name="Zhang J."/>
            <person name="Zhao Z."/>
            <person name="Zhou C."/>
            <person name="Zhu D."/>
            <person name="Lee S."/>
            <person name="Bess C."/>
            <person name="Blankenburg K."/>
            <person name="Forbes L."/>
            <person name="Fu Q."/>
            <person name="Gubbala S."/>
            <person name="Hirani K."/>
            <person name="Jayaseelan J.C."/>
            <person name="Lara F."/>
            <person name="Munidasa M."/>
            <person name="Palculict T."/>
            <person name="Patil S."/>
            <person name="Pu L.-L."/>
            <person name="Saada N."/>
            <person name="Tang L."/>
            <person name="Weissenberger G."/>
            <person name="Zhu Y."/>
            <person name="Hemphill L."/>
            <person name="Shang Y."/>
            <person name="Youmans B."/>
            <person name="Ayvaz T."/>
            <person name="Ross M."/>
            <person name="Santibanez J."/>
            <person name="Aqrawi P."/>
            <person name="Gross S."/>
            <person name="Joshi V."/>
            <person name="Fowler G."/>
            <person name="Nazareth L."/>
            <person name="Reid J."/>
            <person name="Worley K."/>
            <person name="Petrosino J."/>
            <person name="Highlander S."/>
            <person name="Gibbs R."/>
            <person name="Gibbs R."/>
        </authorList>
    </citation>
    <scope>NUCLEOTIDE SEQUENCE [LARGE SCALE GENOMIC DNA]</scope>
    <source>
        <strain evidence="3">ATCC 43063 / DSM 2711 / V125</strain>
    </source>
</reference>
<feature type="region of interest" description="Disordered" evidence="1">
    <location>
        <begin position="1"/>
        <end position="37"/>
    </location>
</feature>
<dbReference type="AlphaFoldDB" id="D6ZG36"/>
<evidence type="ECO:0000256" key="1">
    <source>
        <dbReference type="SAM" id="MobiDB-lite"/>
    </source>
</evidence>
<keyword evidence="3" id="KW-1185">Reference proteome</keyword>
<evidence type="ECO:0000313" key="2">
    <source>
        <dbReference type="EMBL" id="ADI67594.1"/>
    </source>
</evidence>
<sequence>MTPTGTFDTLGRSKSSGHPSDTQNSLARESSITTPEEIITRYSKHQVSQLTPV</sequence>
<proteinExistence type="predicted"/>
<dbReference type="HOGENOM" id="CLU_3063545_0_0_11"/>
<gene>
    <name evidence="2" type="ordered locus">HMPREF0573_11275</name>
</gene>
<name>D6ZG36_MOBCV</name>
<feature type="compositionally biased region" description="Polar residues" evidence="1">
    <location>
        <begin position="1"/>
        <end position="34"/>
    </location>
</feature>
<dbReference type="Proteomes" id="UP000006742">
    <property type="component" value="Chromosome"/>
</dbReference>
<evidence type="ECO:0000313" key="3">
    <source>
        <dbReference type="Proteomes" id="UP000006742"/>
    </source>
</evidence>
<protein>
    <submittedName>
        <fullName evidence="2">Uncharacterized protein</fullName>
    </submittedName>
</protein>
<dbReference type="KEGG" id="mcu:HMPREF0573_11275"/>
<dbReference type="EMBL" id="CP001992">
    <property type="protein sequence ID" value="ADI67594.1"/>
    <property type="molecule type" value="Genomic_DNA"/>
</dbReference>
<accession>D6ZG36</accession>